<sequence length="65" mass="6714">MRFGHAALAAQAGVEPGRRTGTRDAGASSGPIALPSLLGGAFAPVPVRGRDVNNRHVTGLTERYM</sequence>
<organism evidence="2 3">
    <name type="scientific">Streptomyces lunalinharesii</name>
    <dbReference type="NCBI Taxonomy" id="333384"/>
    <lineage>
        <taxon>Bacteria</taxon>
        <taxon>Bacillati</taxon>
        <taxon>Actinomycetota</taxon>
        <taxon>Actinomycetes</taxon>
        <taxon>Kitasatosporales</taxon>
        <taxon>Streptomycetaceae</taxon>
        <taxon>Streptomyces</taxon>
    </lineage>
</organism>
<protein>
    <submittedName>
        <fullName evidence="2">Uncharacterized protein</fullName>
    </submittedName>
</protein>
<feature type="region of interest" description="Disordered" evidence="1">
    <location>
        <begin position="1"/>
        <end position="35"/>
    </location>
</feature>
<evidence type="ECO:0000313" key="2">
    <source>
        <dbReference type="EMBL" id="GAA2653636.1"/>
    </source>
</evidence>
<reference evidence="2 3" key="1">
    <citation type="journal article" date="2019" name="Int. J. Syst. Evol. Microbiol.">
        <title>The Global Catalogue of Microorganisms (GCM) 10K type strain sequencing project: providing services to taxonomists for standard genome sequencing and annotation.</title>
        <authorList>
            <consortium name="The Broad Institute Genomics Platform"/>
            <consortium name="The Broad Institute Genome Sequencing Center for Infectious Disease"/>
            <person name="Wu L."/>
            <person name="Ma J."/>
        </authorList>
    </citation>
    <scope>NUCLEOTIDE SEQUENCE [LARGE SCALE GENOMIC DNA]</scope>
    <source>
        <strain evidence="2 3">JCM 16374</strain>
    </source>
</reference>
<name>A0ABN3RJ99_9ACTN</name>
<evidence type="ECO:0000313" key="3">
    <source>
        <dbReference type="Proteomes" id="UP001500994"/>
    </source>
</evidence>
<accession>A0ABN3RJ99</accession>
<dbReference type="EMBL" id="BAAARK010000004">
    <property type="protein sequence ID" value="GAA2653636.1"/>
    <property type="molecule type" value="Genomic_DNA"/>
</dbReference>
<evidence type="ECO:0000256" key="1">
    <source>
        <dbReference type="SAM" id="MobiDB-lite"/>
    </source>
</evidence>
<comment type="caution">
    <text evidence="2">The sequence shown here is derived from an EMBL/GenBank/DDBJ whole genome shotgun (WGS) entry which is preliminary data.</text>
</comment>
<keyword evidence="3" id="KW-1185">Reference proteome</keyword>
<gene>
    <name evidence="2" type="ORF">GCM10009864_18140</name>
</gene>
<proteinExistence type="predicted"/>
<dbReference type="Proteomes" id="UP001500994">
    <property type="component" value="Unassembled WGS sequence"/>
</dbReference>